<accession>A0A1M5KER4</accession>
<dbReference type="EMBL" id="FQWL01000002">
    <property type="protein sequence ID" value="SHG51346.1"/>
    <property type="molecule type" value="Genomic_DNA"/>
</dbReference>
<dbReference type="AlphaFoldDB" id="A0A1M5KER4"/>
<protein>
    <submittedName>
        <fullName evidence="1">Uncharacterized protein</fullName>
    </submittedName>
</protein>
<dbReference type="OrthoDB" id="1453104at2"/>
<sequence>MSNPGTLVHSKSKPKSIRIGSVYIIGKPVNETYLYLESNLPQYESHDQSISLSSHKLIGKMVSIVGILNRANSKAIYILGRRDRKDFYKGLTKIYADLENALVAKELLAV</sequence>
<evidence type="ECO:0000313" key="2">
    <source>
        <dbReference type="Proteomes" id="UP000184532"/>
    </source>
</evidence>
<keyword evidence="2" id="KW-1185">Reference proteome</keyword>
<dbReference type="STRING" id="570519.SAMN04488116_1545"/>
<organism evidence="1 2">
    <name type="scientific">Flagellimonas flava</name>
    <dbReference type="NCBI Taxonomy" id="570519"/>
    <lineage>
        <taxon>Bacteria</taxon>
        <taxon>Pseudomonadati</taxon>
        <taxon>Bacteroidota</taxon>
        <taxon>Flavobacteriia</taxon>
        <taxon>Flavobacteriales</taxon>
        <taxon>Flavobacteriaceae</taxon>
        <taxon>Flagellimonas</taxon>
    </lineage>
</organism>
<evidence type="ECO:0000313" key="1">
    <source>
        <dbReference type="EMBL" id="SHG51346.1"/>
    </source>
</evidence>
<name>A0A1M5KER4_9FLAO</name>
<reference evidence="2" key="1">
    <citation type="submission" date="2016-11" db="EMBL/GenBank/DDBJ databases">
        <authorList>
            <person name="Varghese N."/>
            <person name="Submissions S."/>
        </authorList>
    </citation>
    <scope>NUCLEOTIDE SEQUENCE [LARGE SCALE GENOMIC DNA]</scope>
    <source>
        <strain evidence="2">DSM 22638</strain>
    </source>
</reference>
<dbReference type="RefSeq" id="WP_073178017.1">
    <property type="nucleotide sequence ID" value="NZ_FQWL01000002.1"/>
</dbReference>
<dbReference type="Proteomes" id="UP000184532">
    <property type="component" value="Unassembled WGS sequence"/>
</dbReference>
<proteinExistence type="predicted"/>
<gene>
    <name evidence="1" type="ORF">SAMN04488116_1545</name>
</gene>